<sequence>MSNTFLVRPMRPLSASISGSLRCGAATTTTSTAATKPSTTTTSPSPMPLTQRRHESTTRRQSNRLRSVPTAPSSTPSSGHTSDHIVFNPPSSAPSVYHTPLKFLPAGDRRRELYALTSRLAAPASSSSAASPIARTGTALAAGAHASPSILPPHLAHAAASSNSPLPAPVRQPYAKKYHLTETDIAEIRRLRAQDPAHWTRERLAAKFECSQFFVGLVAPAPEHAVRKAAEVDEVKRGWGRRKREAREDRRRRRETWGQDA</sequence>
<name>A0A8H4N168_9PEZI</name>
<dbReference type="OrthoDB" id="6021263at2759"/>
<evidence type="ECO:0000313" key="3">
    <source>
        <dbReference type="Proteomes" id="UP000572817"/>
    </source>
</evidence>
<feature type="compositionally biased region" description="Low complexity" evidence="1">
    <location>
        <begin position="25"/>
        <end position="50"/>
    </location>
</feature>
<dbReference type="PANTHER" id="PTHR28266">
    <property type="entry name" value="54S RIBOSOMAL PROTEIN L20, MITOCHONDRIAL"/>
    <property type="match status" value="1"/>
</dbReference>
<evidence type="ECO:0000256" key="1">
    <source>
        <dbReference type="SAM" id="MobiDB-lite"/>
    </source>
</evidence>
<keyword evidence="2" id="KW-0687">Ribonucleoprotein</keyword>
<dbReference type="PANTHER" id="PTHR28266:SF1">
    <property type="entry name" value="LARGE RIBOSOMAL SUBUNIT PROTEIN ML58"/>
    <property type="match status" value="1"/>
</dbReference>
<dbReference type="EMBL" id="WWBZ02000062">
    <property type="protein sequence ID" value="KAF4303328.1"/>
    <property type="molecule type" value="Genomic_DNA"/>
</dbReference>
<accession>A0A8H4N168</accession>
<dbReference type="Proteomes" id="UP000572817">
    <property type="component" value="Unassembled WGS sequence"/>
</dbReference>
<evidence type="ECO:0000313" key="2">
    <source>
        <dbReference type="EMBL" id="KAF4303328.1"/>
    </source>
</evidence>
<comment type="caution">
    <text evidence="2">The sequence shown here is derived from an EMBL/GenBank/DDBJ whole genome shotgun (WGS) entry which is preliminary data.</text>
</comment>
<feature type="compositionally biased region" description="Low complexity" evidence="1">
    <location>
        <begin position="67"/>
        <end position="80"/>
    </location>
</feature>
<dbReference type="AlphaFoldDB" id="A0A8H4N168"/>
<feature type="region of interest" description="Disordered" evidence="1">
    <location>
        <begin position="22"/>
        <end position="91"/>
    </location>
</feature>
<organism evidence="2 3">
    <name type="scientific">Botryosphaeria dothidea</name>
    <dbReference type="NCBI Taxonomy" id="55169"/>
    <lineage>
        <taxon>Eukaryota</taxon>
        <taxon>Fungi</taxon>
        <taxon>Dikarya</taxon>
        <taxon>Ascomycota</taxon>
        <taxon>Pezizomycotina</taxon>
        <taxon>Dothideomycetes</taxon>
        <taxon>Dothideomycetes incertae sedis</taxon>
        <taxon>Botryosphaeriales</taxon>
        <taxon>Botryosphaeriaceae</taxon>
        <taxon>Botryosphaeria</taxon>
    </lineage>
</organism>
<protein>
    <submittedName>
        <fullName evidence="2">54S ribosomal protein L20, mitochondrial</fullName>
    </submittedName>
</protein>
<dbReference type="InterPro" id="IPR024388">
    <property type="entry name" value="Ribosomal_mL58"/>
</dbReference>
<dbReference type="GO" id="GO:0005762">
    <property type="term" value="C:mitochondrial large ribosomal subunit"/>
    <property type="evidence" value="ECO:0007669"/>
    <property type="project" value="TreeGrafter"/>
</dbReference>
<keyword evidence="2" id="KW-0689">Ribosomal protein</keyword>
<dbReference type="Pfam" id="PF12824">
    <property type="entry name" value="MRP-L20"/>
    <property type="match status" value="1"/>
</dbReference>
<keyword evidence="3" id="KW-1185">Reference proteome</keyword>
<feature type="compositionally biased region" description="Basic residues" evidence="1">
    <location>
        <begin position="238"/>
        <end position="254"/>
    </location>
</feature>
<reference evidence="2" key="1">
    <citation type="submission" date="2020-04" db="EMBL/GenBank/DDBJ databases">
        <title>Genome Assembly and Annotation of Botryosphaeria dothidea sdau 11-99, a Latent Pathogen of Apple Fruit Ring Rot in China.</title>
        <authorList>
            <person name="Yu C."/>
            <person name="Diao Y."/>
            <person name="Lu Q."/>
            <person name="Zhao J."/>
            <person name="Cui S."/>
            <person name="Peng C."/>
            <person name="He B."/>
            <person name="Liu H."/>
        </authorList>
    </citation>
    <scope>NUCLEOTIDE SEQUENCE [LARGE SCALE GENOMIC DNA]</scope>
    <source>
        <strain evidence="2">Sdau11-99</strain>
    </source>
</reference>
<feature type="region of interest" description="Disordered" evidence="1">
    <location>
        <begin position="232"/>
        <end position="261"/>
    </location>
</feature>
<proteinExistence type="predicted"/>
<dbReference type="GO" id="GO:0003735">
    <property type="term" value="F:structural constituent of ribosome"/>
    <property type="evidence" value="ECO:0007669"/>
    <property type="project" value="TreeGrafter"/>
</dbReference>
<gene>
    <name evidence="2" type="ORF">GTA08_BOTSDO08777</name>
</gene>